<name>A0A0A9FZH5_ARUDO</name>
<proteinExistence type="predicted"/>
<accession>A0A0A9FZH5</accession>
<dbReference type="EMBL" id="GBRH01184108">
    <property type="protein sequence ID" value="JAE13788.1"/>
    <property type="molecule type" value="Transcribed_RNA"/>
</dbReference>
<protein>
    <submittedName>
        <fullName evidence="1">Uncharacterized protein</fullName>
    </submittedName>
</protein>
<reference evidence="1" key="2">
    <citation type="journal article" date="2015" name="Data Brief">
        <title>Shoot transcriptome of the giant reed, Arundo donax.</title>
        <authorList>
            <person name="Barrero R.A."/>
            <person name="Guerrero F.D."/>
            <person name="Moolhuijzen P."/>
            <person name="Goolsby J.A."/>
            <person name="Tidwell J."/>
            <person name="Bellgard S.E."/>
            <person name="Bellgard M.I."/>
        </authorList>
    </citation>
    <scope>NUCLEOTIDE SEQUENCE</scope>
    <source>
        <tissue evidence="1">Shoot tissue taken approximately 20 cm above the soil surface</tissue>
    </source>
</reference>
<organism evidence="1">
    <name type="scientific">Arundo donax</name>
    <name type="common">Giant reed</name>
    <name type="synonym">Donax arundinaceus</name>
    <dbReference type="NCBI Taxonomy" id="35708"/>
    <lineage>
        <taxon>Eukaryota</taxon>
        <taxon>Viridiplantae</taxon>
        <taxon>Streptophyta</taxon>
        <taxon>Embryophyta</taxon>
        <taxon>Tracheophyta</taxon>
        <taxon>Spermatophyta</taxon>
        <taxon>Magnoliopsida</taxon>
        <taxon>Liliopsida</taxon>
        <taxon>Poales</taxon>
        <taxon>Poaceae</taxon>
        <taxon>PACMAD clade</taxon>
        <taxon>Arundinoideae</taxon>
        <taxon>Arundineae</taxon>
        <taxon>Arundo</taxon>
    </lineage>
</organism>
<evidence type="ECO:0000313" key="1">
    <source>
        <dbReference type="EMBL" id="JAE13788.1"/>
    </source>
</evidence>
<sequence length="55" mass="5917">MSLPTSHEPAALIFGVTAAVRRWPSQNAGTPVSSSSNSTPKLYTSLFLVTTPERR</sequence>
<reference evidence="1" key="1">
    <citation type="submission" date="2014-09" db="EMBL/GenBank/DDBJ databases">
        <authorList>
            <person name="Magalhaes I.L.F."/>
            <person name="Oliveira U."/>
            <person name="Santos F.R."/>
            <person name="Vidigal T.H.D.A."/>
            <person name="Brescovit A.D."/>
            <person name="Santos A.J."/>
        </authorList>
    </citation>
    <scope>NUCLEOTIDE SEQUENCE</scope>
    <source>
        <tissue evidence="1">Shoot tissue taken approximately 20 cm above the soil surface</tissue>
    </source>
</reference>
<dbReference type="AlphaFoldDB" id="A0A0A9FZH5"/>